<reference evidence="2 4" key="1">
    <citation type="submission" date="2015-02" db="EMBL/GenBank/DDBJ databases">
        <authorList>
            <person name="Chooi Y.-H."/>
        </authorList>
    </citation>
    <scope>NUCLEOTIDE SEQUENCE [LARGE SCALE GENOMIC DNA]</scope>
    <source>
        <strain evidence="2">E3</strain>
    </source>
</reference>
<sequence>MSVSKAAASLSTIIVVVIVASVAFFVAARPRETLHDALYNCAAALKPGSKPDGNNPMFDKWSGIAISKIKNGDSLKECDPDAKRFLQLPVCSRPLNLAIRLAGSHCPTFVKWKPILEEMIKRDAPMGQTAHWATDYEPLHDLVYYAGRCRKNKAYKAYQKRIDDVFRELSTTMIVSKKSPVVFRADGRKAERAVDLGRQYGLTVRVPYSLSGLMPSKGMLRAAGVAAAIVGGAVIMGQRDQPASQSGNR</sequence>
<proteinExistence type="predicted"/>
<keyword evidence="3" id="KW-0496">Mitochondrion</keyword>
<evidence type="ECO:0000256" key="1">
    <source>
        <dbReference type="SAM" id="Phobius"/>
    </source>
</evidence>
<evidence type="ECO:0000313" key="3">
    <source>
        <dbReference type="EMBL" id="SPQ96472.1"/>
    </source>
</evidence>
<dbReference type="Proteomes" id="UP000039324">
    <property type="component" value="Unassembled WGS sequence"/>
</dbReference>
<evidence type="ECO:0000313" key="4">
    <source>
        <dbReference type="Proteomes" id="UP000039324"/>
    </source>
</evidence>
<evidence type="ECO:0000313" key="2">
    <source>
        <dbReference type="EMBL" id="CEP00204.1"/>
    </source>
</evidence>
<keyword evidence="1" id="KW-1133">Transmembrane helix</keyword>
<keyword evidence="4" id="KW-1185">Reference proteome</keyword>
<dbReference type="Proteomes" id="UP000290189">
    <property type="component" value="Unassembled WGS sequence"/>
</dbReference>
<dbReference type="AlphaFoldDB" id="A0A0G4IYM5"/>
<dbReference type="EMBL" id="CDSF01000099">
    <property type="protein sequence ID" value="CEP00204.1"/>
    <property type="molecule type" value="Genomic_DNA"/>
</dbReference>
<dbReference type="EMBL" id="OVEO01000006">
    <property type="protein sequence ID" value="SPQ96472.1"/>
    <property type="molecule type" value="Genomic_DNA"/>
</dbReference>
<name>A0A0G4IYM5_PLABS</name>
<organism evidence="2 4">
    <name type="scientific">Plasmodiophora brassicae</name>
    <name type="common">Clubroot disease agent</name>
    <dbReference type="NCBI Taxonomy" id="37360"/>
    <lineage>
        <taxon>Eukaryota</taxon>
        <taxon>Sar</taxon>
        <taxon>Rhizaria</taxon>
        <taxon>Endomyxa</taxon>
        <taxon>Phytomyxea</taxon>
        <taxon>Plasmodiophorida</taxon>
        <taxon>Plasmodiophoridae</taxon>
        <taxon>Plasmodiophora</taxon>
    </lineage>
</organism>
<keyword evidence="1" id="KW-0812">Transmembrane</keyword>
<keyword evidence="1" id="KW-0472">Membrane</keyword>
<geneLocation type="mitochondrion" evidence="3"/>
<evidence type="ECO:0000313" key="5">
    <source>
        <dbReference type="Proteomes" id="UP000290189"/>
    </source>
</evidence>
<accession>A0A0G4IYM5</accession>
<feature type="transmembrane region" description="Helical" evidence="1">
    <location>
        <begin position="6"/>
        <end position="28"/>
    </location>
</feature>
<reference evidence="3 5" key="2">
    <citation type="submission" date="2018-03" db="EMBL/GenBank/DDBJ databases">
        <authorList>
            <person name="Fogelqvist J."/>
        </authorList>
    </citation>
    <scope>NUCLEOTIDE SEQUENCE [LARGE SCALE GENOMIC DNA]</scope>
</reference>
<protein>
    <submittedName>
        <fullName evidence="2">Uncharacterized protein</fullName>
    </submittedName>
</protein>
<gene>
    <name evidence="2" type="ORF">PBRA_007938</name>
    <name evidence="3" type="ORF">PLBR_LOCUS3687</name>
</gene>